<evidence type="ECO:0000313" key="4">
    <source>
        <dbReference type="Proteomes" id="UP001142393"/>
    </source>
</evidence>
<dbReference type="EMBL" id="JANVFU010000008">
    <property type="protein sequence ID" value="KAJ3743401.1"/>
    <property type="molecule type" value="Genomic_DNA"/>
</dbReference>
<feature type="compositionally biased region" description="Basic and acidic residues" evidence="1">
    <location>
        <begin position="121"/>
        <end position="156"/>
    </location>
</feature>
<feature type="compositionally biased region" description="Basic and acidic residues" evidence="1">
    <location>
        <begin position="204"/>
        <end position="213"/>
    </location>
</feature>
<organism evidence="3 4">
    <name type="scientific">Lentinula detonsa</name>
    <dbReference type="NCBI Taxonomy" id="2804962"/>
    <lineage>
        <taxon>Eukaryota</taxon>
        <taxon>Fungi</taxon>
        <taxon>Dikarya</taxon>
        <taxon>Basidiomycota</taxon>
        <taxon>Agaricomycotina</taxon>
        <taxon>Agaricomycetes</taxon>
        <taxon>Agaricomycetidae</taxon>
        <taxon>Agaricales</taxon>
        <taxon>Marasmiineae</taxon>
        <taxon>Omphalotaceae</taxon>
        <taxon>Lentinula</taxon>
    </lineage>
</organism>
<dbReference type="Proteomes" id="UP001142393">
    <property type="component" value="Unassembled WGS sequence"/>
</dbReference>
<evidence type="ECO:0000256" key="1">
    <source>
        <dbReference type="SAM" id="MobiDB-lite"/>
    </source>
</evidence>
<dbReference type="InterPro" id="IPR055264">
    <property type="entry name" value="BOD1/SHG1_dom"/>
</dbReference>
<comment type="caution">
    <text evidence="3">The sequence shown here is derived from an EMBL/GenBank/DDBJ whole genome shotgun (WGS) entry which is preliminary data.</text>
</comment>
<name>A0A9W8TWH8_9AGAR</name>
<feature type="compositionally biased region" description="Polar residues" evidence="1">
    <location>
        <begin position="190"/>
        <end position="203"/>
    </location>
</feature>
<reference evidence="3 4" key="1">
    <citation type="journal article" date="2023" name="Proc. Natl. Acad. Sci. U.S.A.">
        <title>A global phylogenomic analysis of the shiitake genus Lentinula.</title>
        <authorList>
            <person name="Sierra-Patev S."/>
            <person name="Min B."/>
            <person name="Naranjo-Ortiz M."/>
            <person name="Looney B."/>
            <person name="Konkel Z."/>
            <person name="Slot J.C."/>
            <person name="Sakamoto Y."/>
            <person name="Steenwyk J.L."/>
            <person name="Rokas A."/>
            <person name="Carro J."/>
            <person name="Camarero S."/>
            <person name="Ferreira P."/>
            <person name="Molpeceres G."/>
            <person name="Ruiz-Duenas F.J."/>
            <person name="Serrano A."/>
            <person name="Henrissat B."/>
            <person name="Drula E."/>
            <person name="Hughes K.W."/>
            <person name="Mata J.L."/>
            <person name="Ishikawa N.K."/>
            <person name="Vargas-Isla R."/>
            <person name="Ushijima S."/>
            <person name="Smith C.A."/>
            <person name="Donoghue J."/>
            <person name="Ahrendt S."/>
            <person name="Andreopoulos W."/>
            <person name="He G."/>
            <person name="LaButti K."/>
            <person name="Lipzen A."/>
            <person name="Ng V."/>
            <person name="Riley R."/>
            <person name="Sandor L."/>
            <person name="Barry K."/>
            <person name="Martinez A.T."/>
            <person name="Xiao Y."/>
            <person name="Gibbons J.G."/>
            <person name="Terashima K."/>
            <person name="Grigoriev I.V."/>
            <person name="Hibbett D."/>
        </authorList>
    </citation>
    <scope>NUCLEOTIDE SEQUENCE [LARGE SCALE GENOMIC DNA]</scope>
    <source>
        <strain evidence="3 4">TFB7810</strain>
    </source>
</reference>
<evidence type="ECO:0000313" key="3">
    <source>
        <dbReference type="EMBL" id="KAJ3743401.1"/>
    </source>
</evidence>
<keyword evidence="4" id="KW-1185">Reference proteome</keyword>
<gene>
    <name evidence="3" type="ORF">DFH05DRAFT_1525656</name>
</gene>
<protein>
    <recommendedName>
        <fullName evidence="2">BOD1/SHG1 domain-containing protein</fullName>
    </recommendedName>
</protein>
<proteinExistence type="predicted"/>
<accession>A0A9W8TWH8</accession>
<sequence>MPATNPNQLVEEFKKSGEFDRLRRELFAEFQKGDHMHSFNKKTEDVVQQRFASMKTRSFISARFNKDESNLRTELLQEIQRPIFLDSYPYVETSVNDMPTFSDQNFNDNLKSSIMRILKEEPNENEKHWDSKENDVDEKHLNNPRDSGRSDYKREEDDTMDESADKKDEEKETKTEEPGSVLVNGKHELTTTASLSTQVPVNDNDTKEPDVTKDASISPPSLTRRSSSNLSSLSSVSSLSPSVPAESFTDKPTTTHVPDNMSLPRPAADVHEGSNHTIQNGDTVKPVEPTLQQTNEDNSDVVMGGTEAS</sequence>
<feature type="compositionally biased region" description="Low complexity" evidence="1">
    <location>
        <begin position="216"/>
        <end position="244"/>
    </location>
</feature>
<evidence type="ECO:0000259" key="2">
    <source>
        <dbReference type="Pfam" id="PF05205"/>
    </source>
</evidence>
<feature type="domain" description="BOD1/SHG1" evidence="2">
    <location>
        <begin position="8"/>
        <end position="111"/>
    </location>
</feature>
<dbReference type="Pfam" id="PF05205">
    <property type="entry name" value="COMPASS-Shg1"/>
    <property type="match status" value="1"/>
</dbReference>
<feature type="compositionally biased region" description="Basic and acidic residues" evidence="1">
    <location>
        <begin position="163"/>
        <end position="177"/>
    </location>
</feature>
<dbReference type="AlphaFoldDB" id="A0A9W8TWH8"/>
<feature type="region of interest" description="Disordered" evidence="1">
    <location>
        <begin position="121"/>
        <end position="309"/>
    </location>
</feature>